<keyword evidence="2" id="KW-1185">Reference proteome</keyword>
<proteinExistence type="predicted"/>
<accession>A0ABS7L5P9</accession>
<comment type="caution">
    <text evidence="1">The sequence shown here is derived from an EMBL/GenBank/DDBJ whole genome shotgun (WGS) entry which is preliminary data.</text>
</comment>
<sequence length="73" mass="8255">MRNVHSTSFPTFRHSCAFFRNEAPVGNSVCLLNQRELSARDSLSLLEADILLTHSQLFSYRFYSSGTLLLCQG</sequence>
<gene>
    <name evidence="1" type="ORF">FLB61_04455</name>
</gene>
<name>A0ABS7L5P9_9FIRM</name>
<evidence type="ECO:0000313" key="2">
    <source>
        <dbReference type="Proteomes" id="UP000779049"/>
    </source>
</evidence>
<reference evidence="1 2" key="1">
    <citation type="journal article" date="2020" name="New Microbes New Infect">
        <title>Sellimonas caecigallum sp. nov., description and genome sequence of a new member of the Sellimonas genus isolated from the cecum of feral chicken.</title>
        <authorList>
            <person name="Wongkuna S."/>
            <person name="Ghimire S."/>
            <person name="Antony L."/>
            <person name="Chankhamhaengdecha S."/>
            <person name="Janvilisri T."/>
            <person name="Scaria J."/>
        </authorList>
    </citation>
    <scope>NUCLEOTIDE SEQUENCE [LARGE SCALE GENOMIC DNA]</scope>
    <source>
        <strain evidence="1 2">SW451</strain>
    </source>
</reference>
<dbReference type="Proteomes" id="UP000779049">
    <property type="component" value="Unassembled WGS sequence"/>
</dbReference>
<protein>
    <submittedName>
        <fullName evidence="1">Uncharacterized protein</fullName>
    </submittedName>
</protein>
<organism evidence="1 2">
    <name type="scientific">Sellimonas caecigallum</name>
    <dbReference type="NCBI Taxonomy" id="2592333"/>
    <lineage>
        <taxon>Bacteria</taxon>
        <taxon>Bacillati</taxon>
        <taxon>Bacillota</taxon>
        <taxon>Clostridia</taxon>
        <taxon>Lachnospirales</taxon>
        <taxon>Lachnospiraceae</taxon>
        <taxon>Sellimonas</taxon>
    </lineage>
</organism>
<dbReference type="EMBL" id="VIRV01000004">
    <property type="protein sequence ID" value="MBY0758350.1"/>
    <property type="molecule type" value="Genomic_DNA"/>
</dbReference>
<evidence type="ECO:0000313" key="1">
    <source>
        <dbReference type="EMBL" id="MBY0758350.1"/>
    </source>
</evidence>